<dbReference type="GO" id="GO:0016887">
    <property type="term" value="F:ATP hydrolysis activity"/>
    <property type="evidence" value="ECO:0007669"/>
    <property type="project" value="InterPro"/>
</dbReference>
<feature type="domain" description="ABC transporter" evidence="10">
    <location>
        <begin position="16"/>
        <end position="252"/>
    </location>
</feature>
<organism evidence="11">
    <name type="scientific">Candidatus Moduliflexus flocculans</name>
    <dbReference type="NCBI Taxonomy" id="1499966"/>
    <lineage>
        <taxon>Bacteria</taxon>
        <taxon>Candidatus Moduliflexota</taxon>
        <taxon>Candidatus Moduliflexia</taxon>
        <taxon>Candidatus Moduliflexales</taxon>
        <taxon>Candidatus Moduliflexaceae</taxon>
    </lineage>
</organism>
<dbReference type="CDD" id="cd03215">
    <property type="entry name" value="ABC_Carb_Monos_II"/>
    <property type="match status" value="1"/>
</dbReference>
<evidence type="ECO:0000256" key="2">
    <source>
        <dbReference type="ARBA" id="ARBA00022448"/>
    </source>
</evidence>
<dbReference type="FunFam" id="3.40.50.300:FF:000127">
    <property type="entry name" value="Ribose import ATP-binding protein RbsA"/>
    <property type="match status" value="1"/>
</dbReference>
<dbReference type="GO" id="GO:0005886">
    <property type="term" value="C:plasma membrane"/>
    <property type="evidence" value="ECO:0007669"/>
    <property type="project" value="UniProtKB-SubCell"/>
</dbReference>
<comment type="subcellular location">
    <subcellularLocation>
        <location evidence="1">Cell membrane</location>
        <topology evidence="1">Peripheral membrane protein</topology>
    </subcellularLocation>
</comment>
<evidence type="ECO:0000256" key="8">
    <source>
        <dbReference type="ARBA" id="ARBA00022967"/>
    </source>
</evidence>
<evidence type="ECO:0000256" key="9">
    <source>
        <dbReference type="ARBA" id="ARBA00023136"/>
    </source>
</evidence>
<reference evidence="11" key="1">
    <citation type="journal article" date="2015" name="PeerJ">
        <title>First genomic representation of candidate bacterial phylum KSB3 points to enhanced environmental sensing as a trigger of wastewater bulking.</title>
        <authorList>
            <person name="Sekiguchi Y."/>
            <person name="Ohashi A."/>
            <person name="Parks D.H."/>
            <person name="Yamauchi T."/>
            <person name="Tyson G.W."/>
            <person name="Hugenholtz P."/>
        </authorList>
    </citation>
    <scope>NUCLEOTIDE SEQUENCE [LARGE SCALE GENOMIC DNA]</scope>
</reference>
<dbReference type="AlphaFoldDB" id="A0A0S6VZT1"/>
<dbReference type="InterPro" id="IPR003439">
    <property type="entry name" value="ABC_transporter-like_ATP-bd"/>
</dbReference>
<evidence type="ECO:0000259" key="10">
    <source>
        <dbReference type="PROSITE" id="PS50893"/>
    </source>
</evidence>
<dbReference type="GO" id="GO:0005524">
    <property type="term" value="F:ATP binding"/>
    <property type="evidence" value="ECO:0007669"/>
    <property type="project" value="UniProtKB-KW"/>
</dbReference>
<sequence>MTPQNAAQNIPENVILRAEKISKLYPGTTALNNVDFNVYRGKVNVLVGENGAGKSTLMKILAGVEQPTSGQMFLEGKEVTFKSVRDAGEQGIGIIFQELNLFPNLNIAENIFIARELKKNRAEIDHAAQIKRAKALLERLEHPIDPSTLVSDLRIGQQQIVEIAKALSHDVNILIMDEPTSALSEEEVEVLFRIINELKSHGVAIIYISHRLEELTRIGDYITVLRDGNLRDEQPMKDIDVPWIIRQMVGEASVESVKPKAHTAGKEVLRVESLTLPRQGGGFTVDHLSLSLRAGEILGIYGLMGAGRSELFECLMGLHPEASGNITLDGQPIMSHTPLDTRIRQGITLIPEDRQREGLVPILSVEDNMTLASLWKYLKAGFHIDEAKKKKSVHQKIKEMSIKVSSPQVAVSSLSGGNQQKVVIGKSLLASPKVLLMDEPTRGIDVGAKTEVFQIVGELASQGLGIIFVTSELKEILAISDRVIVMSKGKITGEFTRAEATEHALVSASAVGHDIASAKKIR</sequence>
<dbReference type="EMBL" id="DF820459">
    <property type="protein sequence ID" value="GAK52797.1"/>
    <property type="molecule type" value="Genomic_DNA"/>
</dbReference>
<dbReference type="Gene3D" id="3.40.50.300">
    <property type="entry name" value="P-loop containing nucleotide triphosphate hydrolases"/>
    <property type="match status" value="2"/>
</dbReference>
<keyword evidence="12" id="KW-1185">Reference proteome</keyword>
<dbReference type="HOGENOM" id="CLU_000604_92_3_0"/>
<dbReference type="InterPro" id="IPR050107">
    <property type="entry name" value="ABC_carbohydrate_import_ATPase"/>
</dbReference>
<dbReference type="PANTHER" id="PTHR43790:SF3">
    <property type="entry name" value="D-ALLOSE IMPORT ATP-BINDING PROTEIN ALSA-RELATED"/>
    <property type="match status" value="1"/>
</dbReference>
<feature type="domain" description="ABC transporter" evidence="10">
    <location>
        <begin position="269"/>
        <end position="513"/>
    </location>
</feature>
<dbReference type="InterPro" id="IPR003593">
    <property type="entry name" value="AAA+_ATPase"/>
</dbReference>
<evidence type="ECO:0000256" key="7">
    <source>
        <dbReference type="ARBA" id="ARBA00022840"/>
    </source>
</evidence>
<dbReference type="InterPro" id="IPR027417">
    <property type="entry name" value="P-loop_NTPase"/>
</dbReference>
<dbReference type="Pfam" id="PF00005">
    <property type="entry name" value="ABC_tran"/>
    <property type="match status" value="2"/>
</dbReference>
<evidence type="ECO:0000256" key="5">
    <source>
        <dbReference type="ARBA" id="ARBA00022737"/>
    </source>
</evidence>
<gene>
    <name evidence="11" type="ORF">U14_04054</name>
</gene>
<keyword evidence="6" id="KW-0547">Nucleotide-binding</keyword>
<evidence type="ECO:0000313" key="11">
    <source>
        <dbReference type="EMBL" id="GAK52797.1"/>
    </source>
</evidence>
<proteinExistence type="predicted"/>
<keyword evidence="4" id="KW-0762">Sugar transport</keyword>
<accession>A0A0S6VZT1</accession>
<dbReference type="CDD" id="cd03216">
    <property type="entry name" value="ABC_Carb_Monos_I"/>
    <property type="match status" value="1"/>
</dbReference>
<keyword evidence="8" id="KW-1278">Translocase</keyword>
<keyword evidence="9" id="KW-0472">Membrane</keyword>
<dbReference type="SMART" id="SM00382">
    <property type="entry name" value="AAA"/>
    <property type="match status" value="2"/>
</dbReference>
<name>A0A0S6VZT1_9BACT</name>
<keyword evidence="3" id="KW-1003">Cell membrane</keyword>
<dbReference type="InterPro" id="IPR017871">
    <property type="entry name" value="ABC_transporter-like_CS"/>
</dbReference>
<dbReference type="Proteomes" id="UP000030700">
    <property type="component" value="Unassembled WGS sequence"/>
</dbReference>
<evidence type="ECO:0000313" key="12">
    <source>
        <dbReference type="Proteomes" id="UP000030700"/>
    </source>
</evidence>
<evidence type="ECO:0000256" key="1">
    <source>
        <dbReference type="ARBA" id="ARBA00004202"/>
    </source>
</evidence>
<evidence type="ECO:0000256" key="4">
    <source>
        <dbReference type="ARBA" id="ARBA00022597"/>
    </source>
</evidence>
<dbReference type="PROSITE" id="PS00211">
    <property type="entry name" value="ABC_TRANSPORTER_1"/>
    <property type="match status" value="1"/>
</dbReference>
<dbReference type="STRING" id="1499966.U14_04054"/>
<evidence type="ECO:0000256" key="6">
    <source>
        <dbReference type="ARBA" id="ARBA00022741"/>
    </source>
</evidence>
<protein>
    <submittedName>
        <fullName evidence="11">ABC transporter related</fullName>
    </submittedName>
</protein>
<dbReference type="PANTHER" id="PTHR43790">
    <property type="entry name" value="CARBOHYDRATE TRANSPORT ATP-BINDING PROTEIN MG119-RELATED"/>
    <property type="match status" value="1"/>
</dbReference>
<evidence type="ECO:0000256" key="3">
    <source>
        <dbReference type="ARBA" id="ARBA00022475"/>
    </source>
</evidence>
<keyword evidence="7" id="KW-0067">ATP-binding</keyword>
<dbReference type="SUPFAM" id="SSF52540">
    <property type="entry name" value="P-loop containing nucleoside triphosphate hydrolases"/>
    <property type="match status" value="2"/>
</dbReference>
<keyword evidence="2" id="KW-0813">Transport</keyword>
<keyword evidence="5" id="KW-0677">Repeat</keyword>
<dbReference type="PROSITE" id="PS50893">
    <property type="entry name" value="ABC_TRANSPORTER_2"/>
    <property type="match status" value="2"/>
</dbReference>